<dbReference type="EMBL" id="JAACJO010000005">
    <property type="protein sequence ID" value="KAF5358410.1"/>
    <property type="molecule type" value="Genomic_DNA"/>
</dbReference>
<evidence type="ECO:0000256" key="1">
    <source>
        <dbReference type="ARBA" id="ARBA00022737"/>
    </source>
</evidence>
<dbReference type="SUPFAM" id="SSF52540">
    <property type="entry name" value="P-loop containing nucleoside triphosphate hydrolases"/>
    <property type="match status" value="1"/>
</dbReference>
<dbReference type="OrthoDB" id="4760524at2759"/>
<feature type="compositionally biased region" description="Polar residues" evidence="2">
    <location>
        <begin position="29"/>
        <end position="38"/>
    </location>
</feature>
<dbReference type="InterPro" id="IPR056884">
    <property type="entry name" value="NPHP3-like_N"/>
</dbReference>
<dbReference type="Gene3D" id="3.40.50.300">
    <property type="entry name" value="P-loop containing nucleotide triphosphate hydrolases"/>
    <property type="match status" value="1"/>
</dbReference>
<dbReference type="InterPro" id="IPR027417">
    <property type="entry name" value="P-loop_NTPase"/>
</dbReference>
<evidence type="ECO:0000313" key="4">
    <source>
        <dbReference type="EMBL" id="KAF5358410.1"/>
    </source>
</evidence>
<dbReference type="AlphaFoldDB" id="A0A8H5G515"/>
<gene>
    <name evidence="4" type="ORF">D9756_001296</name>
</gene>
<sequence length="728" mass="83000">MTLDSFIDSLVGHFRRSSRRIPDSPRFDQQTTSSNPPINSEPAPRTPQQDAQSRFTGFFSHAHNFVVNQPTMIENRTQVVNNMISTSGRTVLEHLAPYTVPDAIMDSRARCHPGTRVQIGAELDHWLDNPERPYRMLWLHGPAGVGKSAIAQTFAEKCYDHGRLGATFFISRPNNWNKPDTVIPTLTYQLAVGTSEYRSVLADQLVNDPHVLSKALRVQFKHLIVEPFSRLRSQNHKNIQKPLVIVIDGLDECEGEEAQREIVETISEAIRSKSLPLIWLICSRREAHLRYIFSRIHECGQVELLMDADCKDDVSRFVREGLASIRDEYEDLTPSAWPPEEQVEEVLKAASGLFVFASTALKFVGDTYHANPVNRLTVLVSFLKHLEGGTSIQNPLAALDSLYARVLTDIPVDVIPTTLRILGHLIFFPRSSDRSVMDSAQAMCNFLRLDQSTFYGALRRIHSVVEVPRAENACDSGLIFYHASFQDFLLDIACSGKFFIEEQKAMVDIAASCLFWHEVCSRHLYQADGQLTDDPPRHEDLPHLKWASASCSCTISRKISAAAGQRCWNACIRISDERAPDILPLIEEFDFRFIDPPFYEFCKFVNWLHRQDCGDNFLRTSPSCDEDHRLLEYLSTMTNGEPAYPTTFPLDWQTDSPRLSSSKFREYFFIGRGFKSVVVWVTNRDGYARIDLLNCEKEPSNKRFLMHQKRLADIRWYGTPQVMRDDDG</sequence>
<name>A0A8H5G515_9AGAR</name>
<evidence type="ECO:0000256" key="2">
    <source>
        <dbReference type="SAM" id="MobiDB-lite"/>
    </source>
</evidence>
<feature type="domain" description="Nephrocystin 3-like N-terminal" evidence="3">
    <location>
        <begin position="122"/>
        <end position="284"/>
    </location>
</feature>
<accession>A0A8H5G515</accession>
<keyword evidence="5" id="KW-1185">Reference proteome</keyword>
<feature type="region of interest" description="Disordered" evidence="2">
    <location>
        <begin position="17"/>
        <end position="51"/>
    </location>
</feature>
<reference evidence="4 5" key="1">
    <citation type="journal article" date="2020" name="ISME J.">
        <title>Uncovering the hidden diversity of litter-decomposition mechanisms in mushroom-forming fungi.</title>
        <authorList>
            <person name="Floudas D."/>
            <person name="Bentzer J."/>
            <person name="Ahren D."/>
            <person name="Johansson T."/>
            <person name="Persson P."/>
            <person name="Tunlid A."/>
        </authorList>
    </citation>
    <scope>NUCLEOTIDE SEQUENCE [LARGE SCALE GENOMIC DNA]</scope>
    <source>
        <strain evidence="4 5">CBS 146.42</strain>
    </source>
</reference>
<protein>
    <recommendedName>
        <fullName evidence="3">Nephrocystin 3-like N-terminal domain-containing protein</fullName>
    </recommendedName>
</protein>
<evidence type="ECO:0000313" key="5">
    <source>
        <dbReference type="Proteomes" id="UP000559027"/>
    </source>
</evidence>
<proteinExistence type="predicted"/>
<dbReference type="Pfam" id="PF24883">
    <property type="entry name" value="NPHP3_N"/>
    <property type="match status" value="1"/>
</dbReference>
<comment type="caution">
    <text evidence="4">The sequence shown here is derived from an EMBL/GenBank/DDBJ whole genome shotgun (WGS) entry which is preliminary data.</text>
</comment>
<keyword evidence="1" id="KW-0677">Repeat</keyword>
<dbReference type="Proteomes" id="UP000559027">
    <property type="component" value="Unassembled WGS sequence"/>
</dbReference>
<organism evidence="4 5">
    <name type="scientific">Leucocoprinus leucothites</name>
    <dbReference type="NCBI Taxonomy" id="201217"/>
    <lineage>
        <taxon>Eukaryota</taxon>
        <taxon>Fungi</taxon>
        <taxon>Dikarya</taxon>
        <taxon>Basidiomycota</taxon>
        <taxon>Agaricomycotina</taxon>
        <taxon>Agaricomycetes</taxon>
        <taxon>Agaricomycetidae</taxon>
        <taxon>Agaricales</taxon>
        <taxon>Agaricineae</taxon>
        <taxon>Agaricaceae</taxon>
        <taxon>Leucocoprinus</taxon>
    </lineage>
</organism>
<dbReference type="PANTHER" id="PTHR10039">
    <property type="entry name" value="AMELOGENIN"/>
    <property type="match status" value="1"/>
</dbReference>
<evidence type="ECO:0000259" key="3">
    <source>
        <dbReference type="Pfam" id="PF24883"/>
    </source>
</evidence>
<dbReference type="PANTHER" id="PTHR10039:SF14">
    <property type="entry name" value="NACHT DOMAIN-CONTAINING PROTEIN"/>
    <property type="match status" value="1"/>
</dbReference>